<reference evidence="1 2" key="1">
    <citation type="journal article" date="2018" name="Mol. Biol. Evol.">
        <title>Broad Genomic Sampling Reveals a Smut Pathogenic Ancestry of the Fungal Clade Ustilaginomycotina.</title>
        <authorList>
            <person name="Kijpornyongpan T."/>
            <person name="Mondo S.J."/>
            <person name="Barry K."/>
            <person name="Sandor L."/>
            <person name="Lee J."/>
            <person name="Lipzen A."/>
            <person name="Pangilinan J."/>
            <person name="LaButti K."/>
            <person name="Hainaut M."/>
            <person name="Henrissat B."/>
            <person name="Grigoriev I.V."/>
            <person name="Spatafora J.W."/>
            <person name="Aime M.C."/>
        </authorList>
    </citation>
    <scope>NUCLEOTIDE SEQUENCE [LARGE SCALE GENOMIC DNA]</scope>
    <source>
        <strain evidence="1 2">SA 807</strain>
    </source>
</reference>
<proteinExistence type="predicted"/>
<gene>
    <name evidence="1" type="ORF">IE53DRAFT_315507</name>
</gene>
<evidence type="ECO:0000313" key="2">
    <source>
        <dbReference type="Proteomes" id="UP000245626"/>
    </source>
</evidence>
<dbReference type="Proteomes" id="UP000245626">
    <property type="component" value="Unassembled WGS sequence"/>
</dbReference>
<organism evidence="1 2">
    <name type="scientific">Violaceomyces palustris</name>
    <dbReference type="NCBI Taxonomy" id="1673888"/>
    <lineage>
        <taxon>Eukaryota</taxon>
        <taxon>Fungi</taxon>
        <taxon>Dikarya</taxon>
        <taxon>Basidiomycota</taxon>
        <taxon>Ustilaginomycotina</taxon>
        <taxon>Ustilaginomycetes</taxon>
        <taxon>Violaceomycetales</taxon>
        <taxon>Violaceomycetaceae</taxon>
        <taxon>Violaceomyces</taxon>
    </lineage>
</organism>
<accession>A0ACD0NXT0</accession>
<sequence length="585" mass="63978">MAENVTTQAIAASSGLELTDQISSQGSTTSTNDKKIKHDQLAEVESLESRDPHQVDGLDDGGYKRELTVSQIIMITFGAGIGTGLWVSTGQALAKAGPAGCIIAYSVLAVAVIGMYMSIGEMTAFKPVHGGFIRQTQEYVDPAWAFALGLNFTFEWIIVLPAEVTAAINIIKFWDGSQKVPEVALIVMFLISMITCNLFPVRAYGHTEYWMSSIKLLALFAVMIYMLIATCGGTPGHGPIGFRYFHAPEGKAFNNSIKGIAAALVQAGFSMGGGEHIAVAAGEAKDPRRAVKKAVAPICLRMIMFFIVNIFLVTLNTAYNDPRLVNAKGTLASPFVIAILNGGTKWFAHIINAFILLTVISCGNSGIYIASRCLVSCSKLGLVPAFLGRTDAHGRPRWALAIVIVLGSALCFLNLSATGVVVYGWFSSLVSNAGFICWLSIFVTHIRFRRGLKAQGIDAKSELPFRDYFAPYTQWIGTVVILVILIAECYLAIFPIGGKPSAKHFFSSYITIPLFIFDFIAYKLWFRSKFVRAKEMDFSEAKYFTIIDDRLREMEKIREESRGVKPADNVVIRSLKGFKTMLYGS</sequence>
<dbReference type="EMBL" id="KZ819917">
    <property type="protein sequence ID" value="PWN50577.1"/>
    <property type="molecule type" value="Genomic_DNA"/>
</dbReference>
<protein>
    <submittedName>
        <fullName evidence="1">Amino acid transporter</fullName>
    </submittedName>
</protein>
<evidence type="ECO:0000313" key="1">
    <source>
        <dbReference type="EMBL" id="PWN50577.1"/>
    </source>
</evidence>
<keyword evidence="2" id="KW-1185">Reference proteome</keyword>
<name>A0ACD0NXT0_9BASI</name>